<feature type="region of interest" description="Disordered" evidence="1">
    <location>
        <begin position="1"/>
        <end position="30"/>
    </location>
</feature>
<proteinExistence type="predicted"/>
<accession>A0A0A8XZE3</accession>
<protein>
    <submittedName>
        <fullName evidence="2">Uncharacterized protein</fullName>
    </submittedName>
</protein>
<dbReference type="AlphaFoldDB" id="A0A0A8XZE3"/>
<reference evidence="2" key="1">
    <citation type="submission" date="2014-09" db="EMBL/GenBank/DDBJ databases">
        <authorList>
            <person name="Magalhaes I.L.F."/>
            <person name="Oliveira U."/>
            <person name="Santos F.R."/>
            <person name="Vidigal T.H.D.A."/>
            <person name="Brescovit A.D."/>
            <person name="Santos A.J."/>
        </authorList>
    </citation>
    <scope>NUCLEOTIDE SEQUENCE</scope>
    <source>
        <tissue evidence="2">Shoot tissue taken approximately 20 cm above the soil surface</tissue>
    </source>
</reference>
<evidence type="ECO:0000256" key="1">
    <source>
        <dbReference type="SAM" id="MobiDB-lite"/>
    </source>
</evidence>
<sequence length="30" mass="3404">MTKCTGSSAVMYRKSRKKTKNLKMQEHSSG</sequence>
<dbReference type="EMBL" id="GBRH01280828">
    <property type="protein sequence ID" value="JAD17067.1"/>
    <property type="molecule type" value="Transcribed_RNA"/>
</dbReference>
<reference evidence="2" key="2">
    <citation type="journal article" date="2015" name="Data Brief">
        <title>Shoot transcriptome of the giant reed, Arundo donax.</title>
        <authorList>
            <person name="Barrero R.A."/>
            <person name="Guerrero F.D."/>
            <person name="Moolhuijzen P."/>
            <person name="Goolsby J.A."/>
            <person name="Tidwell J."/>
            <person name="Bellgard S.E."/>
            <person name="Bellgard M.I."/>
        </authorList>
    </citation>
    <scope>NUCLEOTIDE SEQUENCE</scope>
    <source>
        <tissue evidence="2">Shoot tissue taken approximately 20 cm above the soil surface</tissue>
    </source>
</reference>
<organism evidence="2">
    <name type="scientific">Arundo donax</name>
    <name type="common">Giant reed</name>
    <name type="synonym">Donax arundinaceus</name>
    <dbReference type="NCBI Taxonomy" id="35708"/>
    <lineage>
        <taxon>Eukaryota</taxon>
        <taxon>Viridiplantae</taxon>
        <taxon>Streptophyta</taxon>
        <taxon>Embryophyta</taxon>
        <taxon>Tracheophyta</taxon>
        <taxon>Spermatophyta</taxon>
        <taxon>Magnoliopsida</taxon>
        <taxon>Liliopsida</taxon>
        <taxon>Poales</taxon>
        <taxon>Poaceae</taxon>
        <taxon>PACMAD clade</taxon>
        <taxon>Arundinoideae</taxon>
        <taxon>Arundineae</taxon>
        <taxon>Arundo</taxon>
    </lineage>
</organism>
<name>A0A0A8XZE3_ARUDO</name>
<evidence type="ECO:0000313" key="2">
    <source>
        <dbReference type="EMBL" id="JAD17067.1"/>
    </source>
</evidence>